<dbReference type="SMART" id="SM00448">
    <property type="entry name" value="REC"/>
    <property type="match status" value="1"/>
</dbReference>
<dbReference type="PANTHER" id="PTHR43214">
    <property type="entry name" value="TWO-COMPONENT RESPONSE REGULATOR"/>
    <property type="match status" value="1"/>
</dbReference>
<dbReference type="PANTHER" id="PTHR43214:SF43">
    <property type="entry name" value="TWO-COMPONENT RESPONSE REGULATOR"/>
    <property type="match status" value="1"/>
</dbReference>
<evidence type="ECO:0000256" key="3">
    <source>
        <dbReference type="PROSITE-ProRule" id="PRU00169"/>
    </source>
</evidence>
<dbReference type="Proteomes" id="UP000199758">
    <property type="component" value="Unassembled WGS sequence"/>
</dbReference>
<sequence length="222" mass="23401">MSQPGHRCTAAPIRVLLIDDHAVVREGYRHLLSSRAAIDVIGEASSGAAGYRRFLKGGVDVVVIDLSLPGVGGLEVLRRMRHRDAGLRALVVSMHEEPVIVERALAAGAAGYLSKRSNPSALVDAVHRVACGETVIDTALATASRSAPATPERLRQLSTREFEIFRQLAEGRSVSQIARELSLSGKTVANYNTAIRGKLGAGNAADLARIAIASGVVHLSAA</sequence>
<feature type="domain" description="HTH luxR-type" evidence="4">
    <location>
        <begin position="150"/>
        <end position="215"/>
    </location>
</feature>
<evidence type="ECO:0000259" key="5">
    <source>
        <dbReference type="PROSITE" id="PS50110"/>
    </source>
</evidence>
<dbReference type="InterPro" id="IPR016032">
    <property type="entry name" value="Sig_transdc_resp-reg_C-effctor"/>
</dbReference>
<dbReference type="Pfam" id="PF00196">
    <property type="entry name" value="GerE"/>
    <property type="match status" value="1"/>
</dbReference>
<feature type="domain" description="Response regulatory" evidence="5">
    <location>
        <begin position="14"/>
        <end position="130"/>
    </location>
</feature>
<dbReference type="OrthoDB" id="9796655at2"/>
<organism evidence="6 7">
    <name type="scientific">Hydrocarboniphaga daqingensis</name>
    <dbReference type="NCBI Taxonomy" id="490188"/>
    <lineage>
        <taxon>Bacteria</taxon>
        <taxon>Pseudomonadati</taxon>
        <taxon>Pseudomonadota</taxon>
        <taxon>Gammaproteobacteria</taxon>
        <taxon>Nevskiales</taxon>
        <taxon>Nevskiaceae</taxon>
        <taxon>Hydrocarboniphaga</taxon>
    </lineage>
</organism>
<evidence type="ECO:0000256" key="2">
    <source>
        <dbReference type="ARBA" id="ARBA00023125"/>
    </source>
</evidence>
<dbReference type="PROSITE" id="PS50043">
    <property type="entry name" value="HTH_LUXR_2"/>
    <property type="match status" value="1"/>
</dbReference>
<evidence type="ECO:0000259" key="4">
    <source>
        <dbReference type="PROSITE" id="PS50043"/>
    </source>
</evidence>
<dbReference type="Pfam" id="PF00072">
    <property type="entry name" value="Response_reg"/>
    <property type="match status" value="1"/>
</dbReference>
<dbReference type="InterPro" id="IPR001789">
    <property type="entry name" value="Sig_transdc_resp-reg_receiver"/>
</dbReference>
<dbReference type="STRING" id="490188.SAMN04488068_1587"/>
<name>A0A1M5N330_9GAMM</name>
<reference evidence="6 7" key="1">
    <citation type="submission" date="2016-11" db="EMBL/GenBank/DDBJ databases">
        <authorList>
            <person name="Jaros S."/>
            <person name="Januszkiewicz K."/>
            <person name="Wedrychowicz H."/>
        </authorList>
    </citation>
    <scope>NUCLEOTIDE SEQUENCE [LARGE SCALE GENOMIC DNA]</scope>
    <source>
        <strain evidence="6 7">CGMCC 1.7049</strain>
    </source>
</reference>
<dbReference type="GO" id="GO:0006355">
    <property type="term" value="P:regulation of DNA-templated transcription"/>
    <property type="evidence" value="ECO:0007669"/>
    <property type="project" value="InterPro"/>
</dbReference>
<dbReference type="CDD" id="cd06170">
    <property type="entry name" value="LuxR_C_like"/>
    <property type="match status" value="1"/>
</dbReference>
<dbReference type="InterPro" id="IPR011006">
    <property type="entry name" value="CheY-like_superfamily"/>
</dbReference>
<keyword evidence="2" id="KW-0238">DNA-binding</keyword>
<dbReference type="InterPro" id="IPR039420">
    <property type="entry name" value="WalR-like"/>
</dbReference>
<accession>A0A1M5N330</accession>
<gene>
    <name evidence="6" type="ORF">SAMN04488068_1587</name>
</gene>
<dbReference type="SMART" id="SM00421">
    <property type="entry name" value="HTH_LUXR"/>
    <property type="match status" value="1"/>
</dbReference>
<dbReference type="InterPro" id="IPR000792">
    <property type="entry name" value="Tscrpt_reg_LuxR_C"/>
</dbReference>
<dbReference type="AlphaFoldDB" id="A0A1M5N330"/>
<dbReference type="EMBL" id="FQWZ01000003">
    <property type="protein sequence ID" value="SHG83569.1"/>
    <property type="molecule type" value="Genomic_DNA"/>
</dbReference>
<dbReference type="SUPFAM" id="SSF46894">
    <property type="entry name" value="C-terminal effector domain of the bipartite response regulators"/>
    <property type="match status" value="1"/>
</dbReference>
<dbReference type="Gene3D" id="3.40.50.2300">
    <property type="match status" value="1"/>
</dbReference>
<dbReference type="PROSITE" id="PS00622">
    <property type="entry name" value="HTH_LUXR_1"/>
    <property type="match status" value="1"/>
</dbReference>
<proteinExistence type="predicted"/>
<dbReference type="InterPro" id="IPR058245">
    <property type="entry name" value="NreC/VraR/RcsB-like_REC"/>
</dbReference>
<dbReference type="GO" id="GO:0003677">
    <property type="term" value="F:DNA binding"/>
    <property type="evidence" value="ECO:0007669"/>
    <property type="project" value="UniProtKB-KW"/>
</dbReference>
<dbReference type="PRINTS" id="PR00038">
    <property type="entry name" value="HTHLUXR"/>
</dbReference>
<dbReference type="GO" id="GO:0000160">
    <property type="term" value="P:phosphorelay signal transduction system"/>
    <property type="evidence" value="ECO:0007669"/>
    <property type="project" value="InterPro"/>
</dbReference>
<keyword evidence="7" id="KW-1185">Reference proteome</keyword>
<dbReference type="CDD" id="cd17535">
    <property type="entry name" value="REC_NarL-like"/>
    <property type="match status" value="1"/>
</dbReference>
<evidence type="ECO:0000256" key="1">
    <source>
        <dbReference type="ARBA" id="ARBA00022553"/>
    </source>
</evidence>
<dbReference type="PROSITE" id="PS50110">
    <property type="entry name" value="RESPONSE_REGULATORY"/>
    <property type="match status" value="1"/>
</dbReference>
<protein>
    <submittedName>
        <fullName evidence="6">Two component transcriptional regulator, LuxR family</fullName>
    </submittedName>
</protein>
<feature type="modified residue" description="4-aspartylphosphate" evidence="3">
    <location>
        <position position="65"/>
    </location>
</feature>
<keyword evidence="1 3" id="KW-0597">Phosphoprotein</keyword>
<evidence type="ECO:0000313" key="6">
    <source>
        <dbReference type="EMBL" id="SHG83569.1"/>
    </source>
</evidence>
<dbReference type="RefSeq" id="WP_072896258.1">
    <property type="nucleotide sequence ID" value="NZ_FQWZ01000003.1"/>
</dbReference>
<evidence type="ECO:0000313" key="7">
    <source>
        <dbReference type="Proteomes" id="UP000199758"/>
    </source>
</evidence>
<dbReference type="SUPFAM" id="SSF52172">
    <property type="entry name" value="CheY-like"/>
    <property type="match status" value="1"/>
</dbReference>